<dbReference type="InterPro" id="IPR047751">
    <property type="entry name" value="MobA-like"/>
</dbReference>
<dbReference type="GO" id="GO:0006355">
    <property type="term" value="P:regulation of DNA-templated transcription"/>
    <property type="evidence" value="ECO:0007669"/>
    <property type="project" value="InterPro"/>
</dbReference>
<dbReference type="InterPro" id="IPR013321">
    <property type="entry name" value="Arc_rbn_hlx_hlx"/>
</dbReference>
<sequence length="107" mass="11745">MSSEQRKRTIVRPVRLTKEEDEVIQAKARDGGMTVSGFLRAAALGRKVRSTIDAQVINELRRLGGLQKKIHNDTGGSYSKETADILRAIKDAIERLGRGDLQGDGQA</sequence>
<dbReference type="RefSeq" id="WP_133599474.1">
    <property type="nucleotide sequence ID" value="NZ_SNYL01000024.1"/>
</dbReference>
<dbReference type="Proteomes" id="UP000295510">
    <property type="component" value="Unassembled WGS sequence"/>
</dbReference>
<dbReference type="AlphaFoldDB" id="A0A4R6TWX1"/>
<dbReference type="OrthoDB" id="9152966at2"/>
<reference evidence="1 2" key="1">
    <citation type="submission" date="2019-03" db="EMBL/GenBank/DDBJ databases">
        <title>Genomic Encyclopedia of Type Strains, Phase IV (KMG-IV): sequencing the most valuable type-strain genomes for metagenomic binning, comparative biology and taxonomic classification.</title>
        <authorList>
            <person name="Goeker M."/>
        </authorList>
    </citation>
    <scope>NUCLEOTIDE SEQUENCE [LARGE SCALE GENOMIC DNA]</scope>
    <source>
        <strain evidence="1 2">DSM 19605</strain>
    </source>
</reference>
<proteinExistence type="predicted"/>
<gene>
    <name evidence="1" type="ORF">DFR43_12411</name>
</gene>
<evidence type="ECO:0000313" key="1">
    <source>
        <dbReference type="EMBL" id="TDQ37766.1"/>
    </source>
</evidence>
<dbReference type="Pfam" id="PF21983">
    <property type="entry name" value="NikA-like"/>
    <property type="match status" value="1"/>
</dbReference>
<dbReference type="Gene3D" id="1.10.1220.10">
    <property type="entry name" value="Met repressor-like"/>
    <property type="match status" value="1"/>
</dbReference>
<evidence type="ECO:0000313" key="2">
    <source>
        <dbReference type="Proteomes" id="UP000295510"/>
    </source>
</evidence>
<accession>A0A4R6TWX1</accession>
<comment type="caution">
    <text evidence="1">The sequence shown here is derived from an EMBL/GenBank/DDBJ whole genome shotgun (WGS) entry which is preliminary data.</text>
</comment>
<dbReference type="InterPro" id="IPR053842">
    <property type="entry name" value="NikA-like"/>
</dbReference>
<protein>
    <submittedName>
        <fullName evidence="1">Ribbon-helix-helix CopG family protein</fullName>
    </submittedName>
</protein>
<name>A0A4R6TWX1_9BURK</name>
<dbReference type="NCBIfam" id="NF041264">
    <property type="entry name" value="MobA"/>
    <property type="match status" value="1"/>
</dbReference>
<organism evidence="1 2">
    <name type="scientific">Tepidicella xavieri</name>
    <dbReference type="NCBI Taxonomy" id="360241"/>
    <lineage>
        <taxon>Bacteria</taxon>
        <taxon>Pseudomonadati</taxon>
        <taxon>Pseudomonadota</taxon>
        <taxon>Betaproteobacteria</taxon>
        <taxon>Burkholderiales</taxon>
        <taxon>Tepidicella</taxon>
    </lineage>
</organism>
<dbReference type="EMBL" id="SNYL01000024">
    <property type="protein sequence ID" value="TDQ37766.1"/>
    <property type="molecule type" value="Genomic_DNA"/>
</dbReference>
<keyword evidence="2" id="KW-1185">Reference proteome</keyword>